<proteinExistence type="predicted"/>
<dbReference type="SUPFAM" id="SSF81383">
    <property type="entry name" value="F-box domain"/>
    <property type="match status" value="1"/>
</dbReference>
<name>A0ABR2ZZ78_9AGAR</name>
<organism evidence="1 2">
    <name type="scientific">Marasmius tenuissimus</name>
    <dbReference type="NCBI Taxonomy" id="585030"/>
    <lineage>
        <taxon>Eukaryota</taxon>
        <taxon>Fungi</taxon>
        <taxon>Dikarya</taxon>
        <taxon>Basidiomycota</taxon>
        <taxon>Agaricomycotina</taxon>
        <taxon>Agaricomycetes</taxon>
        <taxon>Agaricomycetidae</taxon>
        <taxon>Agaricales</taxon>
        <taxon>Marasmiineae</taxon>
        <taxon>Marasmiaceae</taxon>
        <taxon>Marasmius</taxon>
    </lineage>
</organism>
<dbReference type="Gene3D" id="1.20.1280.50">
    <property type="match status" value="1"/>
</dbReference>
<protein>
    <recommendedName>
        <fullName evidence="3">F-box domain-containing protein</fullName>
    </recommendedName>
</protein>
<keyword evidence="2" id="KW-1185">Reference proteome</keyword>
<dbReference type="EMBL" id="JBBXMP010000033">
    <property type="protein sequence ID" value="KAL0066683.1"/>
    <property type="molecule type" value="Genomic_DNA"/>
</dbReference>
<comment type="caution">
    <text evidence="1">The sequence shown here is derived from an EMBL/GenBank/DDBJ whole genome shotgun (WGS) entry which is preliminary data.</text>
</comment>
<dbReference type="Proteomes" id="UP001437256">
    <property type="component" value="Unassembled WGS sequence"/>
</dbReference>
<evidence type="ECO:0008006" key="3">
    <source>
        <dbReference type="Google" id="ProtNLM"/>
    </source>
</evidence>
<sequence length="546" mass="62086">MDRRFRSSSYVPSEVERLQLKTVLDEREADRGNYDREIATLWEKLEGLEAGRQAAEADIACCQSALSAQRMLPVELLKEIFSFFCLEVHRYTLNINFGSESPYGRPVVETPTITLSQVCSAWRQIIYSCPALWASVCVELDSLPCEVAAPLSLHLKNRRNYPPTIAIISFDSDIKFPYSARMENAWFVLSKHIPRCRAFIANVTHFHFPKLLRLSFPNLVAYREEHVYEEDALVQNAPWLLKALCDKAPKLVEATLWNVYPRLPYTQLKSLAFCELYGSHQMNRLLELLPKCSVLESLTFWGLEHDHWGSGYRNAEIPRVRRFSIYETTGLENNSRGCLLETLLTSLKLPVLRVFELQCQGWPSRLVDFAENLPPSVEELNIRIRTSVDIDLADSHPLFETLHALPNLTHLELKLAWHENLRSKTCAERSGLILSNLLSKLRVEPGTAASDSPPVFLSRLESLSIWLEDVVLDAQTVEHVLEVVSSRRTALPPALTHRLVSFRLSHFLPGQDPSVTTLSEPLVRRIWEAERELGVTIVIGGTSCSS</sequence>
<reference evidence="1 2" key="1">
    <citation type="submission" date="2024-05" db="EMBL/GenBank/DDBJ databases">
        <title>A draft genome resource for the thread blight pathogen Marasmius tenuissimus strain MS-2.</title>
        <authorList>
            <person name="Yulfo-Soto G.E."/>
            <person name="Baruah I.K."/>
            <person name="Amoako-Attah I."/>
            <person name="Bukari Y."/>
            <person name="Meinhardt L.W."/>
            <person name="Bailey B.A."/>
            <person name="Cohen S.P."/>
        </authorList>
    </citation>
    <scope>NUCLEOTIDE SEQUENCE [LARGE SCALE GENOMIC DNA]</scope>
    <source>
        <strain evidence="1 2">MS-2</strain>
    </source>
</reference>
<evidence type="ECO:0000313" key="2">
    <source>
        <dbReference type="Proteomes" id="UP001437256"/>
    </source>
</evidence>
<gene>
    <name evidence="1" type="ORF">AAF712_006286</name>
</gene>
<evidence type="ECO:0000313" key="1">
    <source>
        <dbReference type="EMBL" id="KAL0066683.1"/>
    </source>
</evidence>
<dbReference type="InterPro" id="IPR036047">
    <property type="entry name" value="F-box-like_dom_sf"/>
</dbReference>
<accession>A0ABR2ZZ78</accession>